<evidence type="ECO:0000313" key="4">
    <source>
        <dbReference type="Proteomes" id="UP001139502"/>
    </source>
</evidence>
<evidence type="ECO:0000313" key="3">
    <source>
        <dbReference type="EMBL" id="MCP3424476.1"/>
    </source>
</evidence>
<dbReference type="SUPFAM" id="SSF51569">
    <property type="entry name" value="Aldolase"/>
    <property type="match status" value="1"/>
</dbReference>
<gene>
    <name evidence="3" type="ORF">NBM05_00105</name>
</gene>
<dbReference type="InterPro" id="IPR013785">
    <property type="entry name" value="Aldolase_TIM"/>
</dbReference>
<name>A0A9X2H851_9MICC</name>
<organism evidence="3 4">
    <name type="scientific">Rothia santali</name>
    <dbReference type="NCBI Taxonomy" id="2949643"/>
    <lineage>
        <taxon>Bacteria</taxon>
        <taxon>Bacillati</taxon>
        <taxon>Actinomycetota</taxon>
        <taxon>Actinomycetes</taxon>
        <taxon>Micrococcales</taxon>
        <taxon>Micrococcaceae</taxon>
        <taxon>Rothia</taxon>
    </lineage>
</organism>
<dbReference type="Proteomes" id="UP001139502">
    <property type="component" value="Unassembled WGS sequence"/>
</dbReference>
<dbReference type="GO" id="GO:0009098">
    <property type="term" value="P:L-leucine biosynthetic process"/>
    <property type="evidence" value="ECO:0007669"/>
    <property type="project" value="TreeGrafter"/>
</dbReference>
<dbReference type="PROSITE" id="PS50991">
    <property type="entry name" value="PYR_CT"/>
    <property type="match status" value="1"/>
</dbReference>
<dbReference type="RefSeq" id="WP_254164054.1">
    <property type="nucleotide sequence ID" value="NZ_JANAFB010000001.1"/>
</dbReference>
<comment type="caution">
    <text evidence="3">The sequence shown here is derived from an EMBL/GenBank/DDBJ whole genome shotgun (WGS) entry which is preliminary data.</text>
</comment>
<proteinExistence type="predicted"/>
<dbReference type="Pfam" id="PF00682">
    <property type="entry name" value="HMGL-like"/>
    <property type="match status" value="1"/>
</dbReference>
<protein>
    <recommendedName>
        <fullName evidence="2">Pyruvate carboxyltransferase domain-containing protein</fullName>
    </recommendedName>
</protein>
<dbReference type="InterPro" id="IPR000891">
    <property type="entry name" value="PYR_CT"/>
</dbReference>
<dbReference type="PANTHER" id="PTHR10277:SF9">
    <property type="entry name" value="2-ISOPROPYLMALATE SYNTHASE 1, CHLOROPLASTIC-RELATED"/>
    <property type="match status" value="1"/>
</dbReference>
<dbReference type="Gene3D" id="3.20.20.70">
    <property type="entry name" value="Aldolase class I"/>
    <property type="match status" value="1"/>
</dbReference>
<dbReference type="PANTHER" id="PTHR10277">
    <property type="entry name" value="HOMOCITRATE SYNTHASE-RELATED"/>
    <property type="match status" value="1"/>
</dbReference>
<evidence type="ECO:0000259" key="2">
    <source>
        <dbReference type="PROSITE" id="PS50991"/>
    </source>
</evidence>
<evidence type="ECO:0000256" key="1">
    <source>
        <dbReference type="ARBA" id="ARBA00023211"/>
    </source>
</evidence>
<dbReference type="CDD" id="cd03174">
    <property type="entry name" value="DRE_TIM_metallolyase"/>
    <property type="match status" value="1"/>
</dbReference>
<keyword evidence="1" id="KW-0464">Manganese</keyword>
<feature type="domain" description="Pyruvate carboxyltransferase" evidence="2">
    <location>
        <begin position="18"/>
        <end position="278"/>
    </location>
</feature>
<accession>A0A9X2H851</accession>
<dbReference type="EMBL" id="JANAFB010000001">
    <property type="protein sequence ID" value="MCP3424476.1"/>
    <property type="molecule type" value="Genomic_DNA"/>
</dbReference>
<dbReference type="AlphaFoldDB" id="A0A9X2H851"/>
<keyword evidence="4" id="KW-1185">Reference proteome</keyword>
<dbReference type="InterPro" id="IPR050073">
    <property type="entry name" value="2-IPM_HCS-like"/>
</dbReference>
<sequence length="421" mass="46825">MLDFPRGHRPRYRDFSLQAISDETIREGGERAIYGAADTDKIRLVEKLSQAGIKDIDVGSGLHEAQFLRKLLLLQESADSITDDTTFSFNLTLKTWEPLVEKLEQEVPRELLKRIYVSIGMIEIDSERRLFERVAQRLRDIGVGKIRASLLNAFSTEIDEDDYGHLMAQIERARAIGVSLIRINDSVGTLYPDSTAVLAANLVHDNPDTTFYLHGHNDRGLGTANSLVSVLHGFQVIEGGVAGTGNRAGLAELESIARCLEENNISVSTGPVDVDGVIAAARFSERVYLTVPTPYRAVSGFLVKNENAGIVNVPDYLGVSRPVDYFLNRIGLFPEYLRQILVEGGISENSLSDAVLAQVYNRLQARFDTQHTSKLAEYERLVAQIWDFHDDIVRLPDVVDIAKIVLQEQPLETSTMSEARA</sequence>
<dbReference type="GO" id="GO:0003852">
    <property type="term" value="F:2-isopropylmalate synthase activity"/>
    <property type="evidence" value="ECO:0007669"/>
    <property type="project" value="TreeGrafter"/>
</dbReference>
<reference evidence="3" key="1">
    <citation type="submission" date="2022-06" db="EMBL/GenBank/DDBJ databases">
        <title>Rothia sp. isolated from sandalwood seedling.</title>
        <authorList>
            <person name="Tuikhar N."/>
            <person name="Kirdat K."/>
            <person name="Thorat V."/>
            <person name="Swetha P."/>
            <person name="Padma S."/>
            <person name="Sundararaj R."/>
            <person name="Yadav A."/>
        </authorList>
    </citation>
    <scope>NUCLEOTIDE SEQUENCE</scope>
    <source>
        <strain evidence="3">AR01</strain>
    </source>
</reference>